<gene>
    <name evidence="1" type="ORF">PanWU01x14_216950</name>
</gene>
<organism evidence="1 2">
    <name type="scientific">Parasponia andersonii</name>
    <name type="common">Sponia andersonii</name>
    <dbReference type="NCBI Taxonomy" id="3476"/>
    <lineage>
        <taxon>Eukaryota</taxon>
        <taxon>Viridiplantae</taxon>
        <taxon>Streptophyta</taxon>
        <taxon>Embryophyta</taxon>
        <taxon>Tracheophyta</taxon>
        <taxon>Spermatophyta</taxon>
        <taxon>Magnoliopsida</taxon>
        <taxon>eudicotyledons</taxon>
        <taxon>Gunneridae</taxon>
        <taxon>Pentapetalae</taxon>
        <taxon>rosids</taxon>
        <taxon>fabids</taxon>
        <taxon>Rosales</taxon>
        <taxon>Cannabaceae</taxon>
        <taxon>Parasponia</taxon>
    </lineage>
</organism>
<evidence type="ECO:0000313" key="2">
    <source>
        <dbReference type="Proteomes" id="UP000237105"/>
    </source>
</evidence>
<dbReference type="EMBL" id="JXTB01000234">
    <property type="protein sequence ID" value="PON51328.1"/>
    <property type="molecule type" value="Genomic_DNA"/>
</dbReference>
<evidence type="ECO:0000313" key="1">
    <source>
        <dbReference type="EMBL" id="PON51328.1"/>
    </source>
</evidence>
<name>A0A2P5BRA6_PARAD</name>
<keyword evidence="2" id="KW-1185">Reference proteome</keyword>
<protein>
    <submittedName>
        <fullName evidence="1">Uncharacterized protein</fullName>
    </submittedName>
</protein>
<dbReference type="Proteomes" id="UP000237105">
    <property type="component" value="Unassembled WGS sequence"/>
</dbReference>
<reference evidence="2" key="1">
    <citation type="submission" date="2016-06" db="EMBL/GenBank/DDBJ databases">
        <title>Parallel loss of symbiosis genes in relatives of nitrogen-fixing non-legume Parasponia.</title>
        <authorList>
            <person name="Van Velzen R."/>
            <person name="Holmer R."/>
            <person name="Bu F."/>
            <person name="Rutten L."/>
            <person name="Van Zeijl A."/>
            <person name="Liu W."/>
            <person name="Santuari L."/>
            <person name="Cao Q."/>
            <person name="Sharma T."/>
            <person name="Shen D."/>
            <person name="Roswanjaya Y."/>
            <person name="Wardhani T."/>
            <person name="Kalhor M.S."/>
            <person name="Jansen J."/>
            <person name="Van den Hoogen J."/>
            <person name="Gungor B."/>
            <person name="Hartog M."/>
            <person name="Hontelez J."/>
            <person name="Verver J."/>
            <person name="Yang W.-C."/>
            <person name="Schijlen E."/>
            <person name="Repin R."/>
            <person name="Schilthuizen M."/>
            <person name="Schranz E."/>
            <person name="Heidstra R."/>
            <person name="Miyata K."/>
            <person name="Fedorova E."/>
            <person name="Kohlen W."/>
            <person name="Bisseling T."/>
            <person name="Smit S."/>
            <person name="Geurts R."/>
        </authorList>
    </citation>
    <scope>NUCLEOTIDE SEQUENCE [LARGE SCALE GENOMIC DNA]</scope>
    <source>
        <strain evidence="2">cv. WU1-14</strain>
    </source>
</reference>
<sequence length="132" mass="14806">MDEESWNTWHQPQQVAEISGNVTEISGEHGRERRGTWTTTWPCLTKVGDWAPTTEFQGEPGEWPNVAEEVHLRAECGRTTEARLGVARRMRAPLGHTARSAGRRAEHGHFHFLRPLLILSHTSSSQMASLGV</sequence>
<proteinExistence type="predicted"/>
<dbReference type="AlphaFoldDB" id="A0A2P5BRA6"/>
<comment type="caution">
    <text evidence="1">The sequence shown here is derived from an EMBL/GenBank/DDBJ whole genome shotgun (WGS) entry which is preliminary data.</text>
</comment>
<accession>A0A2P5BRA6</accession>